<reference evidence="4 5" key="1">
    <citation type="submission" date="2023-07" db="EMBL/GenBank/DDBJ databases">
        <title>Genomic Encyclopedia of Type Strains, Phase IV (KMG-IV): sequencing the most valuable type-strain genomes for metagenomic binning, comparative biology and taxonomic classification.</title>
        <authorList>
            <person name="Goeker M."/>
        </authorList>
    </citation>
    <scope>NUCLEOTIDE SEQUENCE [LARGE SCALE GENOMIC DNA]</scope>
    <source>
        <strain evidence="4 5">DSM 16460</strain>
    </source>
</reference>
<evidence type="ECO:0000259" key="3">
    <source>
        <dbReference type="Pfam" id="PF07423"/>
    </source>
</evidence>
<gene>
    <name evidence="4" type="ORF">J2S77_000662</name>
</gene>
<keyword evidence="5" id="KW-1185">Reference proteome</keyword>
<dbReference type="Pfam" id="PF07423">
    <property type="entry name" value="DUF1510"/>
    <property type="match status" value="1"/>
</dbReference>
<accession>A0ABT9VCL6</accession>
<dbReference type="EMBL" id="JAUSTQ010000002">
    <property type="protein sequence ID" value="MDQ0158706.1"/>
    <property type="molecule type" value="Genomic_DNA"/>
</dbReference>
<comment type="caution">
    <text evidence="4">The sequence shown here is derived from an EMBL/GenBank/DDBJ whole genome shotgun (WGS) entry which is preliminary data.</text>
</comment>
<feature type="region of interest" description="Disordered" evidence="1">
    <location>
        <begin position="224"/>
        <end position="252"/>
    </location>
</feature>
<protein>
    <submittedName>
        <fullName evidence="4">Cytoskeletal protein RodZ</fullName>
    </submittedName>
</protein>
<keyword evidence="2" id="KW-0472">Membrane</keyword>
<evidence type="ECO:0000256" key="2">
    <source>
        <dbReference type="SAM" id="Phobius"/>
    </source>
</evidence>
<feature type="compositionally biased region" description="Basic and acidic residues" evidence="1">
    <location>
        <begin position="227"/>
        <end position="240"/>
    </location>
</feature>
<dbReference type="InterPro" id="IPR009988">
    <property type="entry name" value="DUF1510"/>
</dbReference>
<feature type="compositionally biased region" description="Basic and acidic residues" evidence="1">
    <location>
        <begin position="130"/>
        <end position="145"/>
    </location>
</feature>
<dbReference type="Proteomes" id="UP001224359">
    <property type="component" value="Unassembled WGS sequence"/>
</dbReference>
<organism evidence="4 5">
    <name type="scientific">Alkalibacillus salilacus</name>
    <dbReference type="NCBI Taxonomy" id="284582"/>
    <lineage>
        <taxon>Bacteria</taxon>
        <taxon>Bacillati</taxon>
        <taxon>Bacillota</taxon>
        <taxon>Bacilli</taxon>
        <taxon>Bacillales</taxon>
        <taxon>Bacillaceae</taxon>
        <taxon>Alkalibacillus</taxon>
    </lineage>
</organism>
<sequence>MDHSRSERFEKRRKNTRLMNVLIWTVILLIIVLIGFWFFGGDDSEEQQGDQTTDQSTESTEDNESNNENADGANESDESNETESNNEEEQGGQEGDENSDDSTEENSESNNEEDTESDSPEEPTDETVTESDKENVTRVIERDWEPIGTEQEEPHNSEFSEGTQDRAEMEDAIEYATGLSEDNIIFWRLESGGMANHVIGTVTDSNQEEVYRVYLDWIEGEGWQPQKIEELEVNDKHPDYDENSDETNEDTE</sequence>
<evidence type="ECO:0000256" key="1">
    <source>
        <dbReference type="SAM" id="MobiDB-lite"/>
    </source>
</evidence>
<feature type="region of interest" description="Disordered" evidence="1">
    <location>
        <begin position="45"/>
        <end position="165"/>
    </location>
</feature>
<feature type="transmembrane region" description="Helical" evidence="2">
    <location>
        <begin position="21"/>
        <end position="39"/>
    </location>
</feature>
<feature type="compositionally biased region" description="Low complexity" evidence="1">
    <location>
        <begin position="49"/>
        <end position="58"/>
    </location>
</feature>
<feature type="compositionally biased region" description="Basic and acidic residues" evidence="1">
    <location>
        <begin position="152"/>
        <end position="165"/>
    </location>
</feature>
<name>A0ABT9VCL6_9BACI</name>
<keyword evidence="2" id="KW-1133">Transmembrane helix</keyword>
<keyword evidence="2" id="KW-0812">Transmembrane</keyword>
<feature type="compositionally biased region" description="Acidic residues" evidence="1">
    <location>
        <begin position="74"/>
        <end position="129"/>
    </location>
</feature>
<proteinExistence type="predicted"/>
<evidence type="ECO:0000313" key="5">
    <source>
        <dbReference type="Proteomes" id="UP001224359"/>
    </source>
</evidence>
<feature type="domain" description="DUF1510" evidence="3">
    <location>
        <begin position="140"/>
        <end position="231"/>
    </location>
</feature>
<evidence type="ECO:0000313" key="4">
    <source>
        <dbReference type="EMBL" id="MDQ0158706.1"/>
    </source>
</evidence>
<dbReference type="RefSeq" id="WP_306974603.1">
    <property type="nucleotide sequence ID" value="NZ_JAUSTQ010000002.1"/>
</dbReference>
<feature type="compositionally biased region" description="Acidic residues" evidence="1">
    <location>
        <begin position="241"/>
        <end position="252"/>
    </location>
</feature>